<dbReference type="RefSeq" id="WP_328960387.1">
    <property type="nucleotide sequence ID" value="NZ_CP108090.1"/>
</dbReference>
<name>A0ABZ1T4S2_STRVG</name>
<proteinExistence type="predicted"/>
<evidence type="ECO:0000256" key="1">
    <source>
        <dbReference type="SAM" id="MobiDB-lite"/>
    </source>
</evidence>
<feature type="region of interest" description="Disordered" evidence="1">
    <location>
        <begin position="1"/>
        <end position="39"/>
    </location>
</feature>
<sequence length="57" mass="5968">MPPDASVRRAIVPRPTLPAEELTRPSADPSEHVATTAAGIADPPLAHVHRILALAGR</sequence>
<reference evidence="2" key="1">
    <citation type="submission" date="2022-10" db="EMBL/GenBank/DDBJ databases">
        <title>The complete genomes of actinobacterial strains from the NBC collection.</title>
        <authorList>
            <person name="Joergensen T.S."/>
            <person name="Alvarez Arevalo M."/>
            <person name="Sterndorff E.B."/>
            <person name="Faurdal D."/>
            <person name="Vuksanovic O."/>
            <person name="Mourched A.-S."/>
            <person name="Charusanti P."/>
            <person name="Shaw S."/>
            <person name="Blin K."/>
            <person name="Weber T."/>
        </authorList>
    </citation>
    <scope>NUCLEOTIDE SEQUENCE</scope>
    <source>
        <strain evidence="2">NBC_00248</strain>
    </source>
</reference>
<organism evidence="2 3">
    <name type="scientific">Streptomyces virginiae</name>
    <name type="common">Streptomyces cinnamonensis</name>
    <dbReference type="NCBI Taxonomy" id="1961"/>
    <lineage>
        <taxon>Bacteria</taxon>
        <taxon>Bacillati</taxon>
        <taxon>Actinomycetota</taxon>
        <taxon>Actinomycetes</taxon>
        <taxon>Kitasatosporales</taxon>
        <taxon>Streptomycetaceae</taxon>
        <taxon>Streptomyces</taxon>
    </lineage>
</organism>
<keyword evidence="3" id="KW-1185">Reference proteome</keyword>
<evidence type="ECO:0000313" key="3">
    <source>
        <dbReference type="Proteomes" id="UP001432039"/>
    </source>
</evidence>
<dbReference type="EMBL" id="CP108090">
    <property type="protein sequence ID" value="WUQ10864.1"/>
    <property type="molecule type" value="Genomic_DNA"/>
</dbReference>
<evidence type="ECO:0000313" key="2">
    <source>
        <dbReference type="EMBL" id="WUQ10864.1"/>
    </source>
</evidence>
<protein>
    <submittedName>
        <fullName evidence="2">Uncharacterized protein</fullName>
    </submittedName>
</protein>
<dbReference type="Proteomes" id="UP001432039">
    <property type="component" value="Chromosome"/>
</dbReference>
<accession>A0ABZ1T4S2</accession>
<gene>
    <name evidence="2" type="ORF">OG517_05130</name>
</gene>